<name>A0ABU9GRS9_9GAMM</name>
<reference evidence="2 3" key="1">
    <citation type="submission" date="2024-02" db="EMBL/GenBank/DDBJ databases">
        <title>Bacteria isolated from the canopy kelp, Nereocystis luetkeana.</title>
        <authorList>
            <person name="Pfister C.A."/>
            <person name="Younker I.T."/>
            <person name="Light S.H."/>
        </authorList>
    </citation>
    <scope>NUCLEOTIDE SEQUENCE [LARGE SCALE GENOMIC DNA]</scope>
    <source>
        <strain evidence="2 3">TI.1.05</strain>
    </source>
</reference>
<keyword evidence="3" id="KW-1185">Reference proteome</keyword>
<sequence>MIVQAVVSKNRGNEGYWIAFLCAFILVAGALLLPFNKAHQAHSNLAKHQVMVTALDSKPLAMISELRLAFEEIHYAYQANQSWPSVTELEEQWLPPFVKDKSWEHQGKYQWSLIAPGFYQGKPAEVGTRYLLNSTQEQVDIWFQLDASNTLLPSNFKLEDLINNGWTQVVFTAVENETAHQH</sequence>
<dbReference type="Pfam" id="PF19659">
    <property type="entry name" value="DUF6162"/>
    <property type="match status" value="1"/>
</dbReference>
<gene>
    <name evidence="2" type="ORF">V6256_10530</name>
</gene>
<evidence type="ECO:0000313" key="2">
    <source>
        <dbReference type="EMBL" id="MEL0630038.1"/>
    </source>
</evidence>
<evidence type="ECO:0000256" key="1">
    <source>
        <dbReference type="SAM" id="Phobius"/>
    </source>
</evidence>
<keyword evidence="1" id="KW-0472">Membrane</keyword>
<dbReference type="EMBL" id="JBAKAZ010000038">
    <property type="protein sequence ID" value="MEL0630038.1"/>
    <property type="molecule type" value="Genomic_DNA"/>
</dbReference>
<organism evidence="2 3">
    <name type="scientific">Psychromonas aquatilis</name>
    <dbReference type="NCBI Taxonomy" id="2005072"/>
    <lineage>
        <taxon>Bacteria</taxon>
        <taxon>Pseudomonadati</taxon>
        <taxon>Pseudomonadota</taxon>
        <taxon>Gammaproteobacteria</taxon>
        <taxon>Alteromonadales</taxon>
        <taxon>Psychromonadaceae</taxon>
        <taxon>Psychromonas</taxon>
    </lineage>
</organism>
<dbReference type="InterPro" id="IPR046160">
    <property type="entry name" value="DUF6162"/>
</dbReference>
<dbReference type="RefSeq" id="WP_341598168.1">
    <property type="nucleotide sequence ID" value="NZ_JBAKAZ010000038.1"/>
</dbReference>
<keyword evidence="1" id="KW-0812">Transmembrane</keyword>
<proteinExistence type="predicted"/>
<feature type="transmembrane region" description="Helical" evidence="1">
    <location>
        <begin position="16"/>
        <end position="35"/>
    </location>
</feature>
<dbReference type="Proteomes" id="UP001369082">
    <property type="component" value="Unassembled WGS sequence"/>
</dbReference>
<accession>A0ABU9GRS9</accession>
<keyword evidence="1" id="KW-1133">Transmembrane helix</keyword>
<comment type="caution">
    <text evidence="2">The sequence shown here is derived from an EMBL/GenBank/DDBJ whole genome shotgun (WGS) entry which is preliminary data.</text>
</comment>
<evidence type="ECO:0000313" key="3">
    <source>
        <dbReference type="Proteomes" id="UP001369082"/>
    </source>
</evidence>
<protein>
    <submittedName>
        <fullName evidence="2">Uncharacterized protein</fullName>
    </submittedName>
</protein>